<feature type="transmembrane region" description="Helical" evidence="7">
    <location>
        <begin position="566"/>
        <end position="588"/>
    </location>
</feature>
<name>A0A7S1FXG2_9STRA</name>
<evidence type="ECO:0000313" key="8">
    <source>
        <dbReference type="EMBL" id="CAD8893842.1"/>
    </source>
</evidence>
<comment type="similarity">
    <text evidence="2 7">Belongs to the nonaspanin (TM9SF) (TC 9.A.2) family.</text>
</comment>
<feature type="transmembrane region" description="Helical" evidence="7">
    <location>
        <begin position="496"/>
        <end position="522"/>
    </location>
</feature>
<dbReference type="InterPro" id="IPR004240">
    <property type="entry name" value="EMP70"/>
</dbReference>
<reference evidence="8" key="1">
    <citation type="submission" date="2021-01" db="EMBL/GenBank/DDBJ databases">
        <authorList>
            <person name="Corre E."/>
            <person name="Pelletier E."/>
            <person name="Niang G."/>
            <person name="Scheremetjew M."/>
            <person name="Finn R."/>
            <person name="Kale V."/>
            <person name="Holt S."/>
            <person name="Cochrane G."/>
            <person name="Meng A."/>
            <person name="Brown T."/>
            <person name="Cohen L."/>
        </authorList>
    </citation>
    <scope>NUCLEOTIDE SEQUENCE</scope>
    <source>
        <strain evidence="8">308</strain>
    </source>
</reference>
<comment type="subcellular location">
    <subcellularLocation>
        <location evidence="1">Membrane</location>
        <topology evidence="1">Multi-pass membrane protein</topology>
    </subcellularLocation>
</comment>
<evidence type="ECO:0000256" key="2">
    <source>
        <dbReference type="ARBA" id="ARBA00005227"/>
    </source>
</evidence>
<protein>
    <recommendedName>
        <fullName evidence="7">Transmembrane 9 superfamily member</fullName>
    </recommendedName>
</protein>
<dbReference type="GO" id="GO:0016020">
    <property type="term" value="C:membrane"/>
    <property type="evidence" value="ECO:0007669"/>
    <property type="project" value="UniProtKB-SubCell"/>
</dbReference>
<evidence type="ECO:0000256" key="1">
    <source>
        <dbReference type="ARBA" id="ARBA00004141"/>
    </source>
</evidence>
<dbReference type="PANTHER" id="PTHR10766:SF41">
    <property type="entry name" value="TRANSMEMBRANE 9 SUPERFAMILY MEMBER 3"/>
    <property type="match status" value="1"/>
</dbReference>
<feature type="transmembrane region" description="Helical" evidence="7">
    <location>
        <begin position="405"/>
        <end position="431"/>
    </location>
</feature>
<accession>A0A7S1FXG2</accession>
<dbReference type="GO" id="GO:0072657">
    <property type="term" value="P:protein localization to membrane"/>
    <property type="evidence" value="ECO:0007669"/>
    <property type="project" value="TreeGrafter"/>
</dbReference>
<keyword evidence="6 7" id="KW-0472">Membrane</keyword>
<evidence type="ECO:0000256" key="3">
    <source>
        <dbReference type="ARBA" id="ARBA00022692"/>
    </source>
</evidence>
<gene>
    <name evidence="8" type="ORF">CHYS00102_LOCUS21054</name>
</gene>
<evidence type="ECO:0000256" key="4">
    <source>
        <dbReference type="ARBA" id="ARBA00022729"/>
    </source>
</evidence>
<feature type="transmembrane region" description="Helical" evidence="7">
    <location>
        <begin position="297"/>
        <end position="324"/>
    </location>
</feature>
<keyword evidence="4" id="KW-0732">Signal</keyword>
<feature type="transmembrane region" description="Helical" evidence="7">
    <location>
        <begin position="225"/>
        <end position="247"/>
    </location>
</feature>
<proteinExistence type="inferred from homology"/>
<keyword evidence="3 7" id="KW-0812">Transmembrane</keyword>
<dbReference type="EMBL" id="HBFR01028950">
    <property type="protein sequence ID" value="CAD8893842.1"/>
    <property type="molecule type" value="Transcribed_RNA"/>
</dbReference>
<dbReference type="AlphaFoldDB" id="A0A7S1FXG2"/>
<feature type="transmembrane region" description="Helical" evidence="7">
    <location>
        <begin position="534"/>
        <end position="554"/>
    </location>
</feature>
<organism evidence="8">
    <name type="scientific">Corethron hystrix</name>
    <dbReference type="NCBI Taxonomy" id="216773"/>
    <lineage>
        <taxon>Eukaryota</taxon>
        <taxon>Sar</taxon>
        <taxon>Stramenopiles</taxon>
        <taxon>Ochrophyta</taxon>
        <taxon>Bacillariophyta</taxon>
        <taxon>Coscinodiscophyceae</taxon>
        <taxon>Corethrophycidae</taxon>
        <taxon>Corethrales</taxon>
        <taxon>Corethraceae</taxon>
        <taxon>Corethron</taxon>
    </lineage>
</organism>
<feature type="transmembrane region" description="Helical" evidence="7">
    <location>
        <begin position="462"/>
        <end position="484"/>
    </location>
</feature>
<dbReference type="PANTHER" id="PTHR10766">
    <property type="entry name" value="TRANSMEMBRANE 9 SUPERFAMILY PROTEIN"/>
    <property type="match status" value="1"/>
</dbReference>
<sequence>MVRIVIAGQIAAIFLQTILIPFTIVRADDRNHRYENGDRVNLWVNKVGPYANPQETYPYYSLPYCHPEDGHKTDEADPNAGIAEILAGHSLRLSGHPLFFANDEKSFTECKRTLTQADADSFIKAVKGQWFYQMYLDDLPVWGMVGEENEDEGSAYVYTERRLTIAYNTNRIVEVNMTSQGLEEVKAGKDISFTMAIEWNKSSKSFDKRFERYLDNDFFKHQIHWFSIFNSFMMVIFLCGLVALILIRTLKKDFSKYSREIDEDMESLNAGNAALNEDSGWKQVHGDVFRSPPFLELFSALVGSGWQLFFIMLTVILFAVAGPIHGDVYEERGEVISATIVVYVLSSITAGYYSGAFYRKYAAKSSTAGWQSAMSLTLLFLPTVAASVMSILNCIALYYGTANVIPFMVILKCFAIWIFLSIPLTVVGTLLGRHSGKKTIFPCRVNSIPRSIPDAPWYGQPLFLVPLAGLLPFGSIFIELYYVMTSVWNYKFYHVYGFMLGVFGIMTIVVSMTSIISVYFCLNAENYNWQWTAYFSGSSMSVYVFLYSVYYFSWKTQMNGMLQTSFYFGYSFLMSLSLGLLCGTLGHFSSSKFVRSIFQNVKVD</sequence>
<evidence type="ECO:0000256" key="7">
    <source>
        <dbReference type="RuleBase" id="RU363079"/>
    </source>
</evidence>
<feature type="transmembrane region" description="Helical" evidence="7">
    <location>
        <begin position="336"/>
        <end position="355"/>
    </location>
</feature>
<keyword evidence="5 7" id="KW-1133">Transmembrane helix</keyword>
<evidence type="ECO:0000256" key="6">
    <source>
        <dbReference type="ARBA" id="ARBA00023136"/>
    </source>
</evidence>
<dbReference type="Pfam" id="PF02990">
    <property type="entry name" value="EMP70"/>
    <property type="match status" value="1"/>
</dbReference>
<feature type="transmembrane region" description="Helical" evidence="7">
    <location>
        <begin position="376"/>
        <end position="399"/>
    </location>
</feature>
<evidence type="ECO:0000256" key="5">
    <source>
        <dbReference type="ARBA" id="ARBA00022989"/>
    </source>
</evidence>